<keyword evidence="3" id="KW-0732">Signal</keyword>
<evidence type="ECO:0000256" key="2">
    <source>
        <dbReference type="SAM" id="Phobius"/>
    </source>
</evidence>
<comment type="caution">
    <text evidence="5">The sequence shown here is derived from an EMBL/GenBank/DDBJ whole genome shotgun (WGS) entry which is preliminary data.</text>
</comment>
<keyword evidence="2" id="KW-1133">Transmembrane helix</keyword>
<reference evidence="5 6" key="1">
    <citation type="submission" date="2020-08" db="EMBL/GenBank/DDBJ databases">
        <title>Sequencing the genomes of 1000 actinobacteria strains.</title>
        <authorList>
            <person name="Klenk H.-P."/>
        </authorList>
    </citation>
    <scope>NUCLEOTIDE SEQUENCE [LARGE SCALE GENOMIC DNA]</scope>
    <source>
        <strain evidence="5 6">DSM 44320</strain>
    </source>
</reference>
<feature type="transmembrane region" description="Helical" evidence="2">
    <location>
        <begin position="271"/>
        <end position="297"/>
    </location>
</feature>
<feature type="chain" id="PRO_5039525683" description="DUF4349 domain-containing protein" evidence="3">
    <location>
        <begin position="26"/>
        <end position="336"/>
    </location>
</feature>
<keyword evidence="2" id="KW-0472">Membrane</keyword>
<name>A0A7W5UXR8_9ACTN</name>
<protein>
    <recommendedName>
        <fullName evidence="4">DUF4349 domain-containing protein</fullName>
    </recommendedName>
</protein>
<keyword evidence="6" id="KW-1185">Reference proteome</keyword>
<evidence type="ECO:0000313" key="5">
    <source>
        <dbReference type="EMBL" id="MBB3726676.1"/>
    </source>
</evidence>
<evidence type="ECO:0000256" key="3">
    <source>
        <dbReference type="SAM" id="SignalP"/>
    </source>
</evidence>
<sequence length="336" mass="35008">MTRFRYGMALTAACAALLVSGCGGGGGEAATSGSAPQRISPAHDSDVREQSGEMEQSGEPVSTQATRAGGRGAEQVKVAPEQRSIIYVSQLTVRAKDVTKAADQAKQLVTNAGGHLASEDSGSFDGGGGEATLVFKVPPAVYAQVLDRLGKEIGKRESLRQNTSDVTEEVADVASRLKSAEQALAAMRALLAKADTVGQVIQVEREIASRESEMESLQARQKALASQVAMATLTLRLVGPATPVAEPSDEPAGFLGGLAAGWSALVGFVKVLLTVIGALLPWLIVIVPLVVALLLLVRRLRTRRPSPPKASPPPVPVTHGAPSRQPEDDDARPSSD</sequence>
<dbReference type="PROSITE" id="PS51257">
    <property type="entry name" value="PROKAR_LIPOPROTEIN"/>
    <property type="match status" value="1"/>
</dbReference>
<dbReference type="AlphaFoldDB" id="A0A7W5UXR8"/>
<feature type="signal peptide" evidence="3">
    <location>
        <begin position="1"/>
        <end position="25"/>
    </location>
</feature>
<dbReference type="GeneID" id="95389025"/>
<dbReference type="EMBL" id="JACIBV010000001">
    <property type="protein sequence ID" value="MBB3726676.1"/>
    <property type="molecule type" value="Genomic_DNA"/>
</dbReference>
<feature type="region of interest" description="Disordered" evidence="1">
    <location>
        <begin position="25"/>
        <end position="76"/>
    </location>
</feature>
<dbReference type="RefSeq" id="WP_183646255.1">
    <property type="nucleotide sequence ID" value="NZ_BAAAXX010000001.1"/>
</dbReference>
<proteinExistence type="predicted"/>
<gene>
    <name evidence="5" type="ORF">FHR33_002536</name>
</gene>
<feature type="compositionally biased region" description="Pro residues" evidence="1">
    <location>
        <begin position="307"/>
        <end position="316"/>
    </location>
</feature>
<keyword evidence="2" id="KW-0812">Transmembrane</keyword>
<accession>A0A7W5UXR8</accession>
<dbReference type="Proteomes" id="UP000579945">
    <property type="component" value="Unassembled WGS sequence"/>
</dbReference>
<dbReference type="Pfam" id="PF14257">
    <property type="entry name" value="DUF4349"/>
    <property type="match status" value="1"/>
</dbReference>
<feature type="domain" description="DUF4349" evidence="4">
    <location>
        <begin position="83"/>
        <end position="293"/>
    </location>
</feature>
<feature type="region of interest" description="Disordered" evidence="1">
    <location>
        <begin position="303"/>
        <end position="336"/>
    </location>
</feature>
<evidence type="ECO:0000259" key="4">
    <source>
        <dbReference type="Pfam" id="PF14257"/>
    </source>
</evidence>
<feature type="compositionally biased region" description="Basic and acidic residues" evidence="1">
    <location>
        <begin position="41"/>
        <end position="51"/>
    </location>
</feature>
<evidence type="ECO:0000256" key="1">
    <source>
        <dbReference type="SAM" id="MobiDB-lite"/>
    </source>
</evidence>
<organism evidence="5 6">
    <name type="scientific">Nonomuraea dietziae</name>
    <dbReference type="NCBI Taxonomy" id="65515"/>
    <lineage>
        <taxon>Bacteria</taxon>
        <taxon>Bacillati</taxon>
        <taxon>Actinomycetota</taxon>
        <taxon>Actinomycetes</taxon>
        <taxon>Streptosporangiales</taxon>
        <taxon>Streptosporangiaceae</taxon>
        <taxon>Nonomuraea</taxon>
    </lineage>
</organism>
<evidence type="ECO:0000313" key="6">
    <source>
        <dbReference type="Proteomes" id="UP000579945"/>
    </source>
</evidence>
<dbReference type="InterPro" id="IPR025645">
    <property type="entry name" value="DUF4349"/>
</dbReference>